<evidence type="ECO:0000313" key="7">
    <source>
        <dbReference type="Proteomes" id="UP000004956"/>
    </source>
</evidence>
<dbReference type="GO" id="GO:0005829">
    <property type="term" value="C:cytosol"/>
    <property type="evidence" value="ECO:0007669"/>
    <property type="project" value="TreeGrafter"/>
</dbReference>
<dbReference type="InterPro" id="IPR005632">
    <property type="entry name" value="Chaperone_Skp"/>
</dbReference>
<gene>
    <name evidence="6" type="ORF">HMPREF9440_02278</name>
</gene>
<keyword evidence="3" id="KW-0175">Coiled coil</keyword>
<dbReference type="EMBL" id="AFBQ01000346">
    <property type="protein sequence ID" value="EHY30371.1"/>
    <property type="molecule type" value="Genomic_DNA"/>
</dbReference>
<evidence type="ECO:0000256" key="5">
    <source>
        <dbReference type="SAM" id="SignalP"/>
    </source>
</evidence>
<evidence type="ECO:0000256" key="2">
    <source>
        <dbReference type="ARBA" id="ARBA00022729"/>
    </source>
</evidence>
<accession>H3KHN2</accession>
<reference evidence="6 7" key="1">
    <citation type="submission" date="2011-11" db="EMBL/GenBank/DDBJ databases">
        <authorList>
            <person name="Weinstock G."/>
            <person name="Sodergren E."/>
            <person name="Clifton S."/>
            <person name="Fulton L."/>
            <person name="Fulton B."/>
            <person name="Courtney L."/>
            <person name="Fronick C."/>
            <person name="Harrison M."/>
            <person name="Strong C."/>
            <person name="Farmer C."/>
            <person name="Delahaunty K."/>
            <person name="Markovic C."/>
            <person name="Hall O."/>
            <person name="Minx P."/>
            <person name="Tomlinson C."/>
            <person name="Mitreva M."/>
            <person name="Hou S."/>
            <person name="Chen J."/>
            <person name="Wollam A."/>
            <person name="Pepin K.H."/>
            <person name="Johnson M."/>
            <person name="Bhonagiri V."/>
            <person name="Zhang X."/>
            <person name="Suruliraj S."/>
            <person name="Warren W."/>
            <person name="Chinwalla A."/>
            <person name="Mardis E.R."/>
            <person name="Wilson R.K."/>
        </authorList>
    </citation>
    <scope>NUCLEOTIDE SEQUENCE [LARGE SCALE GENOMIC DNA]</scope>
    <source>
        <strain evidence="6 7">YIT 11816</strain>
    </source>
</reference>
<keyword evidence="7" id="KW-1185">Reference proteome</keyword>
<proteinExistence type="inferred from homology"/>
<comment type="similarity">
    <text evidence="1">Belongs to the Skp family.</text>
</comment>
<dbReference type="SMART" id="SM00935">
    <property type="entry name" value="OmpH"/>
    <property type="match status" value="1"/>
</dbReference>
<evidence type="ECO:0000256" key="3">
    <source>
        <dbReference type="SAM" id="Coils"/>
    </source>
</evidence>
<dbReference type="InterPro" id="IPR024930">
    <property type="entry name" value="Skp_dom_sf"/>
</dbReference>
<dbReference type="AlphaFoldDB" id="H3KHN2"/>
<keyword evidence="2 5" id="KW-0732">Signal</keyword>
<evidence type="ECO:0000313" key="6">
    <source>
        <dbReference type="EMBL" id="EHY30371.1"/>
    </source>
</evidence>
<dbReference type="GO" id="GO:0050821">
    <property type="term" value="P:protein stabilization"/>
    <property type="evidence" value="ECO:0007669"/>
    <property type="project" value="TreeGrafter"/>
</dbReference>
<dbReference type="Proteomes" id="UP000004956">
    <property type="component" value="Unassembled WGS sequence"/>
</dbReference>
<name>H3KHN2_9BURK</name>
<dbReference type="STRING" id="762967.HMPREF9440_02278"/>
<dbReference type="Pfam" id="PF03938">
    <property type="entry name" value="OmpH"/>
    <property type="match status" value="1"/>
</dbReference>
<evidence type="ECO:0000256" key="1">
    <source>
        <dbReference type="ARBA" id="ARBA00009091"/>
    </source>
</evidence>
<feature type="coiled-coil region" evidence="3">
    <location>
        <begin position="50"/>
        <end position="84"/>
    </location>
</feature>
<feature type="signal peptide" evidence="5">
    <location>
        <begin position="1"/>
        <end position="26"/>
    </location>
</feature>
<evidence type="ECO:0000256" key="4">
    <source>
        <dbReference type="SAM" id="MobiDB-lite"/>
    </source>
</evidence>
<dbReference type="PANTHER" id="PTHR35089">
    <property type="entry name" value="CHAPERONE PROTEIN SKP"/>
    <property type="match status" value="1"/>
</dbReference>
<feature type="region of interest" description="Disordered" evidence="4">
    <location>
        <begin position="110"/>
        <end position="129"/>
    </location>
</feature>
<feature type="chain" id="PRO_5003588978" evidence="5">
    <location>
        <begin position="27"/>
        <end position="191"/>
    </location>
</feature>
<comment type="caution">
    <text evidence="6">The sequence shown here is derived from an EMBL/GenBank/DDBJ whole genome shotgun (WGS) entry which is preliminary data.</text>
</comment>
<dbReference type="Gene3D" id="3.30.910.20">
    <property type="entry name" value="Skp domain"/>
    <property type="match status" value="1"/>
</dbReference>
<organism evidence="6 7">
    <name type="scientific">Sutterella parvirubra YIT 11816</name>
    <dbReference type="NCBI Taxonomy" id="762967"/>
    <lineage>
        <taxon>Bacteria</taxon>
        <taxon>Pseudomonadati</taxon>
        <taxon>Pseudomonadota</taxon>
        <taxon>Betaproteobacteria</taxon>
        <taxon>Burkholderiales</taxon>
        <taxon>Sutterellaceae</taxon>
        <taxon>Sutterella</taxon>
    </lineage>
</organism>
<dbReference type="PANTHER" id="PTHR35089:SF1">
    <property type="entry name" value="CHAPERONE PROTEIN SKP"/>
    <property type="match status" value="1"/>
</dbReference>
<dbReference type="PATRIC" id="fig|762967.3.peg.1794"/>
<dbReference type="HOGENOM" id="CLU_101388_1_0_4"/>
<protein>
    <submittedName>
        <fullName evidence="6">Outer membrane protein</fullName>
    </submittedName>
</protein>
<dbReference type="GO" id="GO:0051082">
    <property type="term" value="F:unfolded protein binding"/>
    <property type="evidence" value="ECO:0007669"/>
    <property type="project" value="InterPro"/>
</dbReference>
<dbReference type="SUPFAM" id="SSF111384">
    <property type="entry name" value="OmpH-like"/>
    <property type="match status" value="1"/>
</dbReference>
<sequence>MVMRTTLGATAAALALSFAVGGSAFAAPAQPAAQPAAAATSSLKIGVVNMERILRDAKLAQQASDRLNAEGQRRQEEIDALTRRFKQRLERFEKDAPTMDETTRVAERRSLAEMERDVSRRSREARDEFNQRRNEEVMLLQGRAARIVQDIAKNEKFDLVLYEFFYASDKVDLTARVIEELDRDIAPAPKK</sequence>